<gene>
    <name evidence="1" type="ORF">KSB_29600</name>
</gene>
<organism evidence="1 2">
    <name type="scientific">Ktedonobacter robiniae</name>
    <dbReference type="NCBI Taxonomy" id="2778365"/>
    <lineage>
        <taxon>Bacteria</taxon>
        <taxon>Bacillati</taxon>
        <taxon>Chloroflexota</taxon>
        <taxon>Ktedonobacteria</taxon>
        <taxon>Ktedonobacterales</taxon>
        <taxon>Ktedonobacteraceae</taxon>
        <taxon>Ktedonobacter</taxon>
    </lineage>
</organism>
<keyword evidence="2" id="KW-1185">Reference proteome</keyword>
<protein>
    <submittedName>
        <fullName evidence="1">Uncharacterized protein</fullName>
    </submittedName>
</protein>
<proteinExistence type="predicted"/>
<reference evidence="1 2" key="1">
    <citation type="journal article" date="2021" name="Int. J. Syst. Evol. Microbiol.">
        <title>Reticulibacter mediterranei gen. nov., sp. nov., within the new family Reticulibacteraceae fam. nov., and Ktedonospora formicarum gen. nov., sp. nov., Ktedonobacter robiniae sp. nov., Dictyobacter formicarum sp. nov. and Dictyobacter arantiisoli sp. nov., belonging to the class Ktedonobacteria.</title>
        <authorList>
            <person name="Yabe S."/>
            <person name="Zheng Y."/>
            <person name="Wang C.M."/>
            <person name="Sakai Y."/>
            <person name="Abe K."/>
            <person name="Yokota A."/>
            <person name="Donadio S."/>
            <person name="Cavaletti L."/>
            <person name="Monciardini P."/>
        </authorList>
    </citation>
    <scope>NUCLEOTIDE SEQUENCE [LARGE SCALE GENOMIC DNA]</scope>
    <source>
        <strain evidence="1 2">SOSP1-30</strain>
    </source>
</reference>
<evidence type="ECO:0000313" key="1">
    <source>
        <dbReference type="EMBL" id="GHO54485.1"/>
    </source>
</evidence>
<sequence length="71" mass="7330">MPERTWPDVAGQPLAPIKAGFSKIAQGLLILPGCYSGSRSEPAGRVYGGGLAEPARLHTPFPLSATGAKVL</sequence>
<evidence type="ECO:0000313" key="2">
    <source>
        <dbReference type="Proteomes" id="UP000654345"/>
    </source>
</evidence>
<comment type="caution">
    <text evidence="1">The sequence shown here is derived from an EMBL/GenBank/DDBJ whole genome shotgun (WGS) entry which is preliminary data.</text>
</comment>
<dbReference type="RefSeq" id="WP_201371191.1">
    <property type="nucleotide sequence ID" value="NZ_BNJG01000001.1"/>
</dbReference>
<name>A0ABQ3UP60_9CHLR</name>
<dbReference type="Proteomes" id="UP000654345">
    <property type="component" value="Unassembled WGS sequence"/>
</dbReference>
<accession>A0ABQ3UP60</accession>
<dbReference type="EMBL" id="BNJG01000001">
    <property type="protein sequence ID" value="GHO54485.1"/>
    <property type="molecule type" value="Genomic_DNA"/>
</dbReference>